<comment type="caution">
    <text evidence="3">The sequence shown here is derived from an EMBL/GenBank/DDBJ whole genome shotgun (WGS) entry which is preliminary data.</text>
</comment>
<reference evidence="3 4" key="1">
    <citation type="submission" date="2020-04" db="EMBL/GenBank/DDBJ databases">
        <title>Flammeovirga sp. SR4, a novel species isolated from seawater.</title>
        <authorList>
            <person name="Wang X."/>
        </authorList>
    </citation>
    <scope>NUCLEOTIDE SEQUENCE [LARGE SCALE GENOMIC DNA]</scope>
    <source>
        <strain evidence="3 4">ATCC 23126</strain>
    </source>
</reference>
<gene>
    <name evidence="3" type="ORF">HHU12_16640</name>
</gene>
<evidence type="ECO:0000256" key="2">
    <source>
        <dbReference type="SAM" id="SignalP"/>
    </source>
</evidence>
<keyword evidence="4" id="KW-1185">Reference proteome</keyword>
<organism evidence="3 4">
    <name type="scientific">Flammeovirga aprica JL-4</name>
    <dbReference type="NCBI Taxonomy" id="694437"/>
    <lineage>
        <taxon>Bacteria</taxon>
        <taxon>Pseudomonadati</taxon>
        <taxon>Bacteroidota</taxon>
        <taxon>Cytophagia</taxon>
        <taxon>Cytophagales</taxon>
        <taxon>Flammeovirgaceae</taxon>
        <taxon>Flammeovirga</taxon>
    </lineage>
</organism>
<feature type="region of interest" description="Disordered" evidence="1">
    <location>
        <begin position="64"/>
        <end position="93"/>
    </location>
</feature>
<feature type="chain" id="PRO_5031129255" evidence="2">
    <location>
        <begin position="20"/>
        <end position="122"/>
    </location>
</feature>
<accession>A0A7X9RVT1</accession>
<name>A0A7X9RVT1_9BACT</name>
<dbReference type="EMBL" id="JABANE010000044">
    <property type="protein sequence ID" value="NME69608.1"/>
    <property type="molecule type" value="Genomic_DNA"/>
</dbReference>
<proteinExistence type="predicted"/>
<dbReference type="AlphaFoldDB" id="A0A7X9RVT1"/>
<evidence type="ECO:0000313" key="3">
    <source>
        <dbReference type="EMBL" id="NME69608.1"/>
    </source>
</evidence>
<dbReference type="Proteomes" id="UP000576082">
    <property type="component" value="Unassembled WGS sequence"/>
</dbReference>
<dbReference type="RefSeq" id="WP_169657874.1">
    <property type="nucleotide sequence ID" value="NZ_JABANE010000044.1"/>
</dbReference>
<protein>
    <submittedName>
        <fullName evidence="3">Uncharacterized protein</fullName>
    </submittedName>
</protein>
<evidence type="ECO:0000313" key="4">
    <source>
        <dbReference type="Proteomes" id="UP000576082"/>
    </source>
</evidence>
<sequence>MKKYLFILVALLVTLTSFAQDGKLNKKQKKAKHFSEALAEKYNLDEAKTKEVYELKLTQMNTSGKISKKKKNGEITPEEAKAENRKNSKSTSNALMKICGATDKKAFNAELKALNQELKQVK</sequence>
<keyword evidence="2" id="KW-0732">Signal</keyword>
<feature type="signal peptide" evidence="2">
    <location>
        <begin position="1"/>
        <end position="19"/>
    </location>
</feature>
<evidence type="ECO:0000256" key="1">
    <source>
        <dbReference type="SAM" id="MobiDB-lite"/>
    </source>
</evidence>